<reference evidence="2 3" key="1">
    <citation type="journal article" date="2023" name="Plants (Basel)">
        <title>Bridging the Gap: Combining Genomics and Transcriptomics Approaches to Understand Stylosanthes scabra, an Orphan Legume from the Brazilian Caatinga.</title>
        <authorList>
            <person name="Ferreira-Neto J.R.C."/>
            <person name="da Silva M.D."/>
            <person name="Binneck E."/>
            <person name="de Melo N.F."/>
            <person name="da Silva R.H."/>
            <person name="de Melo A.L.T.M."/>
            <person name="Pandolfi V."/>
            <person name="Bustamante F.O."/>
            <person name="Brasileiro-Vidal A.C."/>
            <person name="Benko-Iseppon A.M."/>
        </authorList>
    </citation>
    <scope>NUCLEOTIDE SEQUENCE [LARGE SCALE GENOMIC DNA]</scope>
    <source>
        <tissue evidence="2">Leaves</tissue>
    </source>
</reference>
<evidence type="ECO:0000256" key="1">
    <source>
        <dbReference type="SAM" id="MobiDB-lite"/>
    </source>
</evidence>
<dbReference type="Proteomes" id="UP001341840">
    <property type="component" value="Unassembled WGS sequence"/>
</dbReference>
<name>A0ABU6QGR0_9FABA</name>
<evidence type="ECO:0000313" key="3">
    <source>
        <dbReference type="Proteomes" id="UP001341840"/>
    </source>
</evidence>
<protein>
    <submittedName>
        <fullName evidence="2">Uncharacterized protein</fullName>
    </submittedName>
</protein>
<evidence type="ECO:0000313" key="2">
    <source>
        <dbReference type="EMBL" id="MED6111137.1"/>
    </source>
</evidence>
<organism evidence="2 3">
    <name type="scientific">Stylosanthes scabra</name>
    <dbReference type="NCBI Taxonomy" id="79078"/>
    <lineage>
        <taxon>Eukaryota</taxon>
        <taxon>Viridiplantae</taxon>
        <taxon>Streptophyta</taxon>
        <taxon>Embryophyta</taxon>
        <taxon>Tracheophyta</taxon>
        <taxon>Spermatophyta</taxon>
        <taxon>Magnoliopsida</taxon>
        <taxon>eudicotyledons</taxon>
        <taxon>Gunneridae</taxon>
        <taxon>Pentapetalae</taxon>
        <taxon>rosids</taxon>
        <taxon>fabids</taxon>
        <taxon>Fabales</taxon>
        <taxon>Fabaceae</taxon>
        <taxon>Papilionoideae</taxon>
        <taxon>50 kb inversion clade</taxon>
        <taxon>dalbergioids sensu lato</taxon>
        <taxon>Dalbergieae</taxon>
        <taxon>Pterocarpus clade</taxon>
        <taxon>Stylosanthes</taxon>
    </lineage>
</organism>
<comment type="caution">
    <text evidence="2">The sequence shown here is derived from an EMBL/GenBank/DDBJ whole genome shotgun (WGS) entry which is preliminary data.</text>
</comment>
<proteinExistence type="predicted"/>
<feature type="region of interest" description="Disordered" evidence="1">
    <location>
        <begin position="31"/>
        <end position="53"/>
    </location>
</feature>
<keyword evidence="3" id="KW-1185">Reference proteome</keyword>
<sequence>MARRKSRVSIELGVQSIRSCAESIRILTETKGFSKSSPESIRRDSESTPSSRFHKLPKIESIRVVSEPIHSHTDFQFDNREPRSRGACVANDSAYGNSGPSGVVSAVGSLFPRGTKTNVAAYGSGRGPSAIVPATNLGYSH</sequence>
<gene>
    <name evidence="2" type="ORF">PIB30_049712</name>
</gene>
<dbReference type="EMBL" id="JASCZI010000336">
    <property type="protein sequence ID" value="MED6111137.1"/>
    <property type="molecule type" value="Genomic_DNA"/>
</dbReference>
<accession>A0ABU6QGR0</accession>